<dbReference type="InterPro" id="IPR006357">
    <property type="entry name" value="HAD-SF_hydro_IIA"/>
</dbReference>
<dbReference type="eggNOG" id="COG0647">
    <property type="taxonomic scope" value="Bacteria"/>
</dbReference>
<dbReference type="Proteomes" id="UP000029060">
    <property type="component" value="Unassembled WGS sequence"/>
</dbReference>
<dbReference type="Pfam" id="PF13242">
    <property type="entry name" value="Hydrolase_like"/>
    <property type="match status" value="1"/>
</dbReference>
<dbReference type="EMBL" id="JGZC01000001">
    <property type="protein sequence ID" value="KFI71611.1"/>
    <property type="molecule type" value="Genomic_DNA"/>
</dbReference>
<dbReference type="Pfam" id="PF13344">
    <property type="entry name" value="Hydrolase_6"/>
    <property type="match status" value="1"/>
</dbReference>
<sequence>MSKTRFLKGTDRTLAEQYHLALLDLDGVVYRGKNAVDHAADSIQQAEQSGMMIEYTTNNSSRFQRIVADQLIGFGLKVEPWQVITSSVVAARMVAKAVPAGSRVLVLGAEHLREEVERAGLVVTDDPTSKPASVIQGWYPDMTWQMMANVAFAVEAGATYFVTNRDLTIPRELGIAPGCGSMIQAVITATGVEPVASAGKPESYMYDEARELNASEGNDMVSVEESIAVGDRLDTDIEAGNRGGYDSLAVLTGVTNPHELMLAPAHLRPTFVAKDLRGLNEAMPLPTSIGNGCWVCGNLRAAYDKVDNEIRVGDPTSVDALRAAICLAWQLADNGTDMSTVKLPDFTL</sequence>
<dbReference type="SUPFAM" id="SSF56784">
    <property type="entry name" value="HAD-like"/>
    <property type="match status" value="1"/>
</dbReference>
<evidence type="ECO:0000313" key="1">
    <source>
        <dbReference type="EMBL" id="KFI71611.1"/>
    </source>
</evidence>
<dbReference type="STRING" id="78345.BMERY_1124"/>
<gene>
    <name evidence="1" type="ORF">BMERY_1124</name>
</gene>
<dbReference type="InterPro" id="IPR023214">
    <property type="entry name" value="HAD_sf"/>
</dbReference>
<dbReference type="OrthoDB" id="3400930at2"/>
<keyword evidence="2" id="KW-1185">Reference proteome</keyword>
<keyword evidence="1" id="KW-0378">Hydrolase</keyword>
<dbReference type="NCBIfam" id="TIGR01460">
    <property type="entry name" value="HAD-SF-IIA"/>
    <property type="match status" value="1"/>
</dbReference>
<dbReference type="AlphaFoldDB" id="A0A087BKR1"/>
<dbReference type="PANTHER" id="PTHR19288:SF95">
    <property type="entry name" value="D-GLYCEROL 3-PHOSPHATE PHOSPHATASE"/>
    <property type="match status" value="1"/>
</dbReference>
<proteinExistence type="predicted"/>
<reference evidence="1 2" key="1">
    <citation type="submission" date="2014-03" db="EMBL/GenBank/DDBJ databases">
        <title>Genomics of Bifidobacteria.</title>
        <authorList>
            <person name="Ventura M."/>
            <person name="Milani C."/>
            <person name="Lugli G.A."/>
        </authorList>
    </citation>
    <scope>NUCLEOTIDE SEQUENCE [LARGE SCALE GENOMIC DNA]</scope>
    <source>
        <strain evidence="1 2">LMG 11341</strain>
    </source>
</reference>
<dbReference type="GO" id="GO:0005737">
    <property type="term" value="C:cytoplasm"/>
    <property type="evidence" value="ECO:0007669"/>
    <property type="project" value="TreeGrafter"/>
</dbReference>
<dbReference type="InterPro" id="IPR036412">
    <property type="entry name" value="HAD-like_sf"/>
</dbReference>
<name>A0A087BKR1_9BIFI</name>
<evidence type="ECO:0000313" key="2">
    <source>
        <dbReference type="Proteomes" id="UP000029060"/>
    </source>
</evidence>
<dbReference type="PANTHER" id="PTHR19288">
    <property type="entry name" value="4-NITROPHENYLPHOSPHATASE-RELATED"/>
    <property type="match status" value="1"/>
</dbReference>
<protein>
    <submittedName>
        <fullName evidence="1">HAD family hydrolase</fullName>
        <ecNumber evidence="1">3.1.3.18</ecNumber>
    </submittedName>
</protein>
<organism evidence="1 2">
    <name type="scientific">Bifidobacterium merycicum</name>
    <dbReference type="NCBI Taxonomy" id="78345"/>
    <lineage>
        <taxon>Bacteria</taxon>
        <taxon>Bacillati</taxon>
        <taxon>Actinomycetota</taxon>
        <taxon>Actinomycetes</taxon>
        <taxon>Bifidobacteriales</taxon>
        <taxon>Bifidobacteriaceae</taxon>
        <taxon>Bifidobacterium</taxon>
    </lineage>
</organism>
<dbReference type="RefSeq" id="WP_033521816.1">
    <property type="nucleotide sequence ID" value="NZ_CADAXU010000004.1"/>
</dbReference>
<dbReference type="EC" id="3.1.3.18" evidence="1"/>
<comment type="caution">
    <text evidence="1">The sequence shown here is derived from an EMBL/GenBank/DDBJ whole genome shotgun (WGS) entry which is preliminary data.</text>
</comment>
<dbReference type="GO" id="GO:0008967">
    <property type="term" value="F:phosphoglycolate phosphatase activity"/>
    <property type="evidence" value="ECO:0007669"/>
    <property type="project" value="UniProtKB-EC"/>
</dbReference>
<accession>A0A087BKR1</accession>
<dbReference type="Gene3D" id="3.40.50.1000">
    <property type="entry name" value="HAD superfamily/HAD-like"/>
    <property type="match status" value="2"/>
</dbReference>